<keyword evidence="1" id="KW-0489">Methyltransferase</keyword>
<feature type="non-terminal residue" evidence="1">
    <location>
        <position position="1"/>
    </location>
</feature>
<reference evidence="1 2" key="1">
    <citation type="submission" date="2020-06" db="EMBL/GenBank/DDBJ databases">
        <title>Description of novel acetic acid bacteria.</title>
        <authorList>
            <person name="Sombolestani A."/>
        </authorList>
    </citation>
    <scope>NUCLEOTIDE SEQUENCE [LARGE SCALE GENOMIC DNA]</scope>
    <source>
        <strain evidence="1 2">LMG 31431</strain>
    </source>
</reference>
<evidence type="ECO:0000313" key="2">
    <source>
        <dbReference type="Proteomes" id="UP000534870"/>
    </source>
</evidence>
<dbReference type="GO" id="GO:0032259">
    <property type="term" value="P:methylation"/>
    <property type="evidence" value="ECO:0007669"/>
    <property type="project" value="UniProtKB-KW"/>
</dbReference>
<keyword evidence="1" id="KW-0808">Transferase</keyword>
<dbReference type="Proteomes" id="UP000534870">
    <property type="component" value="Unassembled WGS sequence"/>
</dbReference>
<comment type="caution">
    <text evidence="1">The sequence shown here is derived from an EMBL/GenBank/DDBJ whole genome shotgun (WGS) entry which is preliminary data.</text>
</comment>
<accession>A0A7Y7M5S8</accession>
<name>A0A7Y7M5S8_9PROT</name>
<proteinExistence type="predicted"/>
<evidence type="ECO:0000313" key="1">
    <source>
        <dbReference type="EMBL" id="NVN11347.1"/>
    </source>
</evidence>
<dbReference type="EMBL" id="JABXXP010000157">
    <property type="protein sequence ID" value="NVN11347.1"/>
    <property type="molecule type" value="Genomic_DNA"/>
</dbReference>
<protein>
    <submittedName>
        <fullName evidence="1">SAM-dependent methyltransferase</fullName>
    </submittedName>
</protein>
<gene>
    <name evidence="1" type="ORF">HUK84_09420</name>
</gene>
<organism evidence="1 2">
    <name type="scientific">Nguyenibacter vanlangensis</name>
    <dbReference type="NCBI Taxonomy" id="1216886"/>
    <lineage>
        <taxon>Bacteria</taxon>
        <taxon>Pseudomonadati</taxon>
        <taxon>Pseudomonadota</taxon>
        <taxon>Alphaproteobacteria</taxon>
        <taxon>Acetobacterales</taxon>
        <taxon>Acetobacteraceae</taxon>
        <taxon>Nguyenibacter</taxon>
    </lineage>
</organism>
<dbReference type="GO" id="GO:0008168">
    <property type="term" value="F:methyltransferase activity"/>
    <property type="evidence" value="ECO:0007669"/>
    <property type="project" value="UniProtKB-KW"/>
</dbReference>
<sequence length="61" mass="6272">QAAPAGLFPAALAAMMQEDGGLSVPLRVAIMTGWSPDAGQPKPLRPGQFTTPLEDALKNIG</sequence>
<dbReference type="AlphaFoldDB" id="A0A7Y7M5S8"/>